<feature type="compositionally biased region" description="Basic and acidic residues" evidence="1">
    <location>
        <begin position="27"/>
        <end position="36"/>
    </location>
</feature>
<dbReference type="InterPro" id="IPR024572">
    <property type="entry name" value="RcnB"/>
</dbReference>
<evidence type="ECO:0000313" key="4">
    <source>
        <dbReference type="Proteomes" id="UP000262257"/>
    </source>
</evidence>
<dbReference type="RefSeq" id="WP_005017440.1">
    <property type="nucleotide sequence ID" value="NZ_BKHE01000091.1"/>
</dbReference>
<dbReference type="EMBL" id="DPXL01000064">
    <property type="protein sequence ID" value="HCM31047.1"/>
    <property type="molecule type" value="Genomic_DNA"/>
</dbReference>
<dbReference type="KEGG" id="arj:DOM24_00155"/>
<dbReference type="Proteomes" id="UP000262257">
    <property type="component" value="Unassembled WGS sequence"/>
</dbReference>
<dbReference type="Gene3D" id="3.10.450.160">
    <property type="entry name" value="inner membrane protein cigr"/>
    <property type="match status" value="1"/>
</dbReference>
<protein>
    <recommendedName>
        <fullName evidence="5">RcnB family protein</fullName>
    </recommendedName>
</protein>
<evidence type="ECO:0000256" key="1">
    <source>
        <dbReference type="SAM" id="MobiDB-lite"/>
    </source>
</evidence>
<feature type="region of interest" description="Disordered" evidence="1">
    <location>
        <begin position="25"/>
        <end position="64"/>
    </location>
</feature>
<evidence type="ECO:0000256" key="2">
    <source>
        <dbReference type="SAM" id="SignalP"/>
    </source>
</evidence>
<evidence type="ECO:0008006" key="5">
    <source>
        <dbReference type="Google" id="ProtNLM"/>
    </source>
</evidence>
<proteinExistence type="predicted"/>
<keyword evidence="2" id="KW-0732">Signal</keyword>
<sequence length="125" mass="14791">MKKIMAVLALSFSTFMASVAFAAPPHKNQDHSDRRGGPHGKMFQQDEDSVREQRRMREERGVSRLKQHKWQTGYIMPQHYRGNGYKVEYESHDLPKPSRNQQWYKVNNDYLLVDSDKHSIIRIMD</sequence>
<organism evidence="3 4">
    <name type="scientific">Acinetobacter radioresistens</name>
    <dbReference type="NCBI Taxonomy" id="40216"/>
    <lineage>
        <taxon>Bacteria</taxon>
        <taxon>Pseudomonadati</taxon>
        <taxon>Pseudomonadota</taxon>
        <taxon>Gammaproteobacteria</taxon>
        <taxon>Moraxellales</taxon>
        <taxon>Moraxellaceae</taxon>
        <taxon>Acinetobacter</taxon>
    </lineage>
</organism>
<name>A0A3D3G0E7_ACIRA</name>
<dbReference type="GeneID" id="56304491"/>
<evidence type="ECO:0000313" key="3">
    <source>
        <dbReference type="EMBL" id="HCM31047.1"/>
    </source>
</evidence>
<gene>
    <name evidence="3" type="ORF">DIC32_05080</name>
</gene>
<reference evidence="3 4" key="1">
    <citation type="journal article" date="2018" name="Nat. Biotechnol.">
        <title>A standardized bacterial taxonomy based on genome phylogeny substantially revises the tree of life.</title>
        <authorList>
            <person name="Parks D.H."/>
            <person name="Chuvochina M."/>
            <person name="Waite D.W."/>
            <person name="Rinke C."/>
            <person name="Skarshewski A."/>
            <person name="Chaumeil P.A."/>
            <person name="Hugenholtz P."/>
        </authorList>
    </citation>
    <scope>NUCLEOTIDE SEQUENCE [LARGE SCALE GENOMIC DNA]</scope>
    <source>
        <strain evidence="3">UBA10045</strain>
    </source>
</reference>
<feature type="compositionally biased region" description="Basic and acidic residues" evidence="1">
    <location>
        <begin position="48"/>
        <end position="62"/>
    </location>
</feature>
<comment type="caution">
    <text evidence="3">The sequence shown here is derived from an EMBL/GenBank/DDBJ whole genome shotgun (WGS) entry which is preliminary data.</text>
</comment>
<dbReference type="AlphaFoldDB" id="A0A3D3G0E7"/>
<dbReference type="Pfam" id="PF11776">
    <property type="entry name" value="RcnB"/>
    <property type="match status" value="1"/>
</dbReference>
<feature type="signal peptide" evidence="2">
    <location>
        <begin position="1"/>
        <end position="22"/>
    </location>
</feature>
<feature type="chain" id="PRO_5043769686" description="RcnB family protein" evidence="2">
    <location>
        <begin position="23"/>
        <end position="125"/>
    </location>
</feature>
<accession>A0A3D3G0E7</accession>